<reference evidence="2" key="1">
    <citation type="submission" date="2008-10" db="EMBL/GenBank/DDBJ databases">
        <authorList>
            <person name="Molnar K."/>
        </authorList>
    </citation>
    <scope>NUCLEOTIDE SEQUENCE [LARGE SCALE GENOMIC DNA]</scope>
    <source>
        <strain evidence="2">NRRL 15998</strain>
    </source>
</reference>
<dbReference type="Proteomes" id="UP000003986">
    <property type="component" value="Unassembled WGS sequence"/>
</dbReference>
<proteinExistence type="predicted"/>
<sequence>MLLLFLPALLYWESLTTLQLLSPDLAWWHTLHGRINEICVNGGRRPRAVGRGGDHREGGCREFFRSGGRL</sequence>
<organism evidence="1 2">
    <name type="scientific">Streptomyces filamentosus NRRL 15998</name>
    <dbReference type="NCBI Taxonomy" id="457431"/>
    <lineage>
        <taxon>Bacteria</taxon>
        <taxon>Bacillati</taxon>
        <taxon>Actinomycetota</taxon>
        <taxon>Actinomycetes</taxon>
        <taxon>Kitasatosporales</taxon>
        <taxon>Streptomycetaceae</taxon>
        <taxon>Streptomyces</taxon>
    </lineage>
</organism>
<reference evidence="2" key="2">
    <citation type="submission" date="2008-12" db="EMBL/GenBank/DDBJ databases">
        <title>Annotation of Streptomyces roseosporus strain NRRL 15998.</title>
        <authorList>
            <consortium name="The Broad Institute Genome Sequencing Platform"/>
            <consortium name="Broad Institute Microbial Sequencing Center"/>
            <person name="Fischbach M."/>
            <person name="Ward D."/>
            <person name="Young S."/>
            <person name="Kodira C.D."/>
            <person name="Zeng Q."/>
            <person name="Koehrsen M."/>
            <person name="Godfrey P."/>
            <person name="Alvarado L."/>
            <person name="Berlin A.M."/>
            <person name="Borenstein D."/>
            <person name="Chen Z."/>
            <person name="Engels R."/>
            <person name="Freedman E."/>
            <person name="Gellesch M."/>
            <person name="Goldberg J."/>
            <person name="Griggs A."/>
            <person name="Gujja S."/>
            <person name="Heiman D.I."/>
            <person name="Hepburn T.A."/>
            <person name="Howarth C."/>
            <person name="Jen D."/>
            <person name="Larson L."/>
            <person name="Lewis B."/>
            <person name="Mehta T."/>
            <person name="Park D."/>
            <person name="Pearson M."/>
            <person name="Roberts A."/>
            <person name="Saif S."/>
            <person name="Shea T.D."/>
            <person name="Shenoy N."/>
            <person name="Sisk P."/>
            <person name="Stolte C."/>
            <person name="Sykes S.N."/>
            <person name="Walk T."/>
            <person name="White J."/>
            <person name="Yandava C."/>
            <person name="Straight P."/>
            <person name="Clardy J."/>
            <person name="Hung D."/>
            <person name="Kolter R."/>
            <person name="Mekalanos J."/>
            <person name="Walker S."/>
            <person name="Walsh C.T."/>
            <person name="Wieland B.L.C."/>
            <person name="Ilzarbe M."/>
            <person name="Galagan J."/>
            <person name="Nusbaum C."/>
            <person name="Birren B."/>
        </authorList>
    </citation>
    <scope>NUCLEOTIDE SEQUENCE [LARGE SCALE GENOMIC DNA]</scope>
    <source>
        <strain evidence="2">NRRL 15998</strain>
    </source>
</reference>
<protein>
    <submittedName>
        <fullName evidence="1">Predicted protein</fullName>
    </submittedName>
</protein>
<name>D6AMP4_STRFL</name>
<evidence type="ECO:0000313" key="1">
    <source>
        <dbReference type="EMBL" id="EFE79523.2"/>
    </source>
</evidence>
<evidence type="ECO:0000313" key="2">
    <source>
        <dbReference type="Proteomes" id="UP000003986"/>
    </source>
</evidence>
<dbReference type="AlphaFoldDB" id="D6AMP4"/>
<dbReference type="EMBL" id="DS999644">
    <property type="protein sequence ID" value="EFE79523.2"/>
    <property type="molecule type" value="Genomic_DNA"/>
</dbReference>
<gene>
    <name evidence="1" type="ORF">SSGG_06890</name>
</gene>
<accession>D6AMP4</accession>